<feature type="coiled-coil region" evidence="7">
    <location>
        <begin position="637"/>
        <end position="678"/>
    </location>
</feature>
<dbReference type="InterPro" id="IPR012943">
    <property type="entry name" value="Cnn_1N"/>
</dbReference>
<evidence type="ECO:0000256" key="6">
    <source>
        <dbReference type="ARBA" id="ARBA00023212"/>
    </source>
</evidence>
<dbReference type="InterPro" id="IPR056273">
    <property type="entry name" value="CDK5RAP2_MYOME_CC"/>
</dbReference>
<feature type="coiled-coil region" evidence="7">
    <location>
        <begin position="723"/>
        <end position="784"/>
    </location>
</feature>
<dbReference type="GO" id="GO:0005794">
    <property type="term" value="C:Golgi apparatus"/>
    <property type="evidence" value="ECO:0007669"/>
    <property type="project" value="UniProtKB-SubCell"/>
</dbReference>
<reference evidence="11" key="2">
    <citation type="submission" date="2025-09" db="UniProtKB">
        <authorList>
            <consortium name="Ensembl"/>
        </authorList>
    </citation>
    <scope>IDENTIFICATION</scope>
</reference>
<feature type="coiled-coil region" evidence="7">
    <location>
        <begin position="865"/>
        <end position="967"/>
    </location>
</feature>
<keyword evidence="3" id="KW-0963">Cytoplasm</keyword>
<dbReference type="GO" id="GO:0090063">
    <property type="term" value="P:positive regulation of microtubule nucleation"/>
    <property type="evidence" value="ECO:0007669"/>
    <property type="project" value="TreeGrafter"/>
</dbReference>
<dbReference type="Pfam" id="PF07989">
    <property type="entry name" value="Cnn_1N"/>
    <property type="match status" value="1"/>
</dbReference>
<accession>A0A3Q2FXB7</accession>
<dbReference type="PANTHER" id="PTHR46501">
    <property type="entry name" value="MYOMEGALIN"/>
    <property type="match status" value="1"/>
</dbReference>
<feature type="region of interest" description="Disordered" evidence="8">
    <location>
        <begin position="1000"/>
        <end position="1020"/>
    </location>
</feature>
<keyword evidence="7" id="KW-0175">Coiled coil</keyword>
<feature type="coiled-coil region" evidence="7">
    <location>
        <begin position="188"/>
        <end position="574"/>
    </location>
</feature>
<evidence type="ECO:0000313" key="12">
    <source>
        <dbReference type="Proteomes" id="UP000265020"/>
    </source>
</evidence>
<dbReference type="InterPro" id="IPR052593">
    <property type="entry name" value="MT-associated_AKAP9-binding"/>
</dbReference>
<dbReference type="Ensembl" id="ENSCVAT00000020051.1">
    <property type="protein sequence ID" value="ENSCVAP00000012665.1"/>
    <property type="gene ID" value="ENSCVAG00000015268.1"/>
</dbReference>
<evidence type="ECO:0000256" key="5">
    <source>
        <dbReference type="ARBA" id="ARBA00023034"/>
    </source>
</evidence>
<feature type="coiled-coil region" evidence="7">
    <location>
        <begin position="59"/>
        <end position="86"/>
    </location>
</feature>
<feature type="domain" description="Centrosomin N-terminal motif 1" evidence="9">
    <location>
        <begin position="14"/>
        <end position="88"/>
    </location>
</feature>
<dbReference type="GO" id="GO:1903358">
    <property type="term" value="P:regulation of Golgi organization"/>
    <property type="evidence" value="ECO:0007669"/>
    <property type="project" value="TreeGrafter"/>
</dbReference>
<feature type="coiled-coil region" evidence="7">
    <location>
        <begin position="113"/>
        <end position="140"/>
    </location>
</feature>
<evidence type="ECO:0000256" key="4">
    <source>
        <dbReference type="ARBA" id="ARBA00022553"/>
    </source>
</evidence>
<dbReference type="GO" id="GO:0060090">
    <property type="term" value="F:molecular adaptor activity"/>
    <property type="evidence" value="ECO:0007669"/>
    <property type="project" value="TreeGrafter"/>
</dbReference>
<dbReference type="STRING" id="28743.ENSCVAP00000012665"/>
<evidence type="ECO:0000256" key="1">
    <source>
        <dbReference type="ARBA" id="ARBA00004245"/>
    </source>
</evidence>
<evidence type="ECO:0000259" key="9">
    <source>
        <dbReference type="Pfam" id="PF07989"/>
    </source>
</evidence>
<reference evidence="11" key="1">
    <citation type="submission" date="2025-08" db="UniProtKB">
        <authorList>
            <consortium name="Ensembl"/>
        </authorList>
    </citation>
    <scope>IDENTIFICATION</scope>
</reference>
<evidence type="ECO:0000256" key="3">
    <source>
        <dbReference type="ARBA" id="ARBA00022490"/>
    </source>
</evidence>
<dbReference type="Proteomes" id="UP000265020">
    <property type="component" value="Unassembled WGS sequence"/>
</dbReference>
<dbReference type="Pfam" id="PF23246">
    <property type="entry name" value="CC_CDK5RAP2"/>
    <property type="match status" value="1"/>
</dbReference>
<dbReference type="PANTHER" id="PTHR46501:SF7">
    <property type="entry name" value="MYOMEGALIN ISOFORM X1"/>
    <property type="match status" value="1"/>
</dbReference>
<dbReference type="GO" id="GO:0005813">
    <property type="term" value="C:centrosome"/>
    <property type="evidence" value="ECO:0007669"/>
    <property type="project" value="TreeGrafter"/>
</dbReference>
<evidence type="ECO:0000313" key="11">
    <source>
        <dbReference type="Ensembl" id="ENSCVAP00000012665.1"/>
    </source>
</evidence>
<proteinExistence type="predicted"/>
<protein>
    <submittedName>
        <fullName evidence="11">CDK5 regulatory subunit associated protein 2</fullName>
    </submittedName>
</protein>
<name>A0A3Q2FXB7_CYPVA</name>
<keyword evidence="12" id="KW-1185">Reference proteome</keyword>
<keyword evidence="4" id="KW-0597">Phosphoprotein</keyword>
<comment type="subcellular location">
    <subcellularLocation>
        <location evidence="1">Cytoplasm</location>
        <location evidence="1">Cytoskeleton</location>
    </subcellularLocation>
    <subcellularLocation>
        <location evidence="2">Golgi apparatus</location>
    </subcellularLocation>
</comment>
<keyword evidence="5" id="KW-0333">Golgi apparatus</keyword>
<keyword evidence="6" id="KW-0206">Cytoskeleton</keyword>
<feature type="domain" description="CDK5 regulatory subunit-associated protein 2/Myomegalin coiled coil" evidence="10">
    <location>
        <begin position="866"/>
        <end position="938"/>
    </location>
</feature>
<evidence type="ECO:0000259" key="10">
    <source>
        <dbReference type="Pfam" id="PF23246"/>
    </source>
</evidence>
<evidence type="ECO:0000256" key="8">
    <source>
        <dbReference type="SAM" id="MobiDB-lite"/>
    </source>
</evidence>
<dbReference type="GeneTree" id="ENSGT00950000183190"/>
<sequence>PSYPDTMSPIKALTMKDYENQQITALKKENFNLKLRIYFMEERIQQKCDDSTEDIFKTNIELKVELESMKRELAEKQELLVSASKALESLAGRESGEPQRVREQAQREMDALRDGFNKRIAELEQYLQAAEEEVGKMAAIAEQEKLKSIKMEKQLQAVALAGGNSPLSLPNPVQDLQQALQVKDKTGVNNLESINKMLTEELNRLKSSNENLTKTLEDSQNQNKTLSLTLEEKENELDTEKKNALKRDKTIQGLTQVLKEKEKEIEELCQEIEDRDDALTKAREAAHKAQMQKYQGVEEHQNLLMEKQTEFAQLQGEHHSKVLEAQKLQRALDRKEQELGDLQQAKDQLEIELEDLQQQKKKGDKALNDLTNQLKKVSSEIKERESALEQQYQELLEQSKRKLQSHEATIHRLTTTLADKEHQLQEYINLLRDMEQSKSPGSNDSMLNKLRQRLKEKESALEQKALDEKFTAIEEKDNEIHQLQLLLRERERDLDRLNNLLTHNEETINSFDSLIKEKDVELQHLANTLKNLQRAKQDAEDNLNRSLREKDAIIEQLQLSLDGKIKDMEEMADKMLSQSQSHARDLAEQMGHRLKVTETMLSEAVKARERLIADNESAVEGLLATISSKDQLLKESAEHFNRMLSERAQEIQELRKQLADKQQELTKAEKKSSSTTQESYLETAELRTLLAEKDSLIDKLLQGGQERDRFLAEMSHKAEADHVLELRQTIQIMQEKLDEREELSTRNGEHSQEKIPIQTVVVLKSELAQKTEALNKALKRENELKISLAEIQSLLAELDGRREGQAANIDSLTAMLKTKDEIITHLGQGGGSRTDPTQDHLMDSSMDRSLPTLPQREITIIGGDSQQLQQEHNALNKALRAEQQLYSRLVRTVKEQDAQRLHALQLELTAVQLLRQQLEDSIRTNEELRDDLEREIQRTKLREPKELEMMRNQLEDAQRWNASLQARLGAIQNRGGGVGGTSDAETFSFIGDQTSYMSICVGEGPDDSLSQLSPEELQQK</sequence>
<dbReference type="OMA" id="CQQENKA"/>
<dbReference type="AlphaFoldDB" id="A0A3Q2FXB7"/>
<evidence type="ECO:0000256" key="7">
    <source>
        <dbReference type="SAM" id="Coils"/>
    </source>
</evidence>
<dbReference type="GO" id="GO:0007098">
    <property type="term" value="P:centrosome cycle"/>
    <property type="evidence" value="ECO:0007669"/>
    <property type="project" value="TreeGrafter"/>
</dbReference>
<evidence type="ECO:0000256" key="2">
    <source>
        <dbReference type="ARBA" id="ARBA00004555"/>
    </source>
</evidence>
<organism evidence="11 12">
    <name type="scientific">Cyprinodon variegatus</name>
    <name type="common">Sheepshead minnow</name>
    <dbReference type="NCBI Taxonomy" id="28743"/>
    <lineage>
        <taxon>Eukaryota</taxon>
        <taxon>Metazoa</taxon>
        <taxon>Chordata</taxon>
        <taxon>Craniata</taxon>
        <taxon>Vertebrata</taxon>
        <taxon>Euteleostomi</taxon>
        <taxon>Actinopterygii</taxon>
        <taxon>Neopterygii</taxon>
        <taxon>Teleostei</taxon>
        <taxon>Neoteleostei</taxon>
        <taxon>Acanthomorphata</taxon>
        <taxon>Ovalentaria</taxon>
        <taxon>Atherinomorphae</taxon>
        <taxon>Cyprinodontiformes</taxon>
        <taxon>Cyprinodontidae</taxon>
        <taxon>Cyprinodon</taxon>
    </lineage>
</organism>